<sequence>MENGRILVSENNGTYVLKFVGDVRLTLCATLDDFLESMCQSSLLNTILIDLSETEGIDSTSLGLLAKISVLARKKHQLTPVIISTNQDITRILESMGFDKVFVILDSHTSTVEQLRELPIVEGNEALVHAKVLEAHKILMEMNESNKETFRDLVYTLEGDCKHN</sequence>
<evidence type="ECO:0000313" key="3">
    <source>
        <dbReference type="Proteomes" id="UP001501565"/>
    </source>
</evidence>
<evidence type="ECO:0000259" key="1">
    <source>
        <dbReference type="PROSITE" id="PS50801"/>
    </source>
</evidence>
<dbReference type="PIRSF" id="PIRSF029548">
    <property type="entry name" value="UCP029548"/>
    <property type="match status" value="1"/>
</dbReference>
<comment type="caution">
    <text evidence="2">The sequence shown here is derived from an EMBL/GenBank/DDBJ whole genome shotgun (WGS) entry which is preliminary data.</text>
</comment>
<dbReference type="InterPro" id="IPR014557">
    <property type="entry name" value="UCP029548_STAS-type"/>
</dbReference>
<evidence type="ECO:0000313" key="2">
    <source>
        <dbReference type="EMBL" id="GAA3937380.1"/>
    </source>
</evidence>
<proteinExistence type="predicted"/>
<dbReference type="EMBL" id="BAABBN010000012">
    <property type="protein sequence ID" value="GAA3937380.1"/>
    <property type="molecule type" value="Genomic_DNA"/>
</dbReference>
<accession>A0ABP7N5A2</accession>
<name>A0ABP7N5A2_9GAMM</name>
<dbReference type="InterPro" id="IPR002645">
    <property type="entry name" value="STAS_dom"/>
</dbReference>
<reference evidence="3" key="1">
    <citation type="journal article" date="2019" name="Int. J. Syst. Evol. Microbiol.">
        <title>The Global Catalogue of Microorganisms (GCM) 10K type strain sequencing project: providing services to taxonomists for standard genome sequencing and annotation.</title>
        <authorList>
            <consortium name="The Broad Institute Genomics Platform"/>
            <consortium name="The Broad Institute Genome Sequencing Center for Infectious Disease"/>
            <person name="Wu L."/>
            <person name="Ma J."/>
        </authorList>
    </citation>
    <scope>NUCLEOTIDE SEQUENCE [LARGE SCALE GENOMIC DNA]</scope>
    <source>
        <strain evidence="3">JCM 17551</strain>
    </source>
</reference>
<dbReference type="RefSeq" id="WP_344800121.1">
    <property type="nucleotide sequence ID" value="NZ_BAABBN010000012.1"/>
</dbReference>
<dbReference type="Gene3D" id="3.30.750.24">
    <property type="entry name" value="STAS domain"/>
    <property type="match status" value="1"/>
</dbReference>
<dbReference type="CDD" id="cd07043">
    <property type="entry name" value="STAS_anti-anti-sigma_factors"/>
    <property type="match status" value="1"/>
</dbReference>
<dbReference type="Pfam" id="PF01740">
    <property type="entry name" value="STAS"/>
    <property type="match status" value="1"/>
</dbReference>
<dbReference type="Proteomes" id="UP001501565">
    <property type="component" value="Unassembled WGS sequence"/>
</dbReference>
<organism evidence="2 3">
    <name type="scientific">Litoribacillus peritrichatus</name>
    <dbReference type="NCBI Taxonomy" id="718191"/>
    <lineage>
        <taxon>Bacteria</taxon>
        <taxon>Pseudomonadati</taxon>
        <taxon>Pseudomonadota</taxon>
        <taxon>Gammaproteobacteria</taxon>
        <taxon>Oceanospirillales</taxon>
        <taxon>Oceanospirillaceae</taxon>
        <taxon>Litoribacillus</taxon>
    </lineage>
</organism>
<protein>
    <submittedName>
        <fullName evidence="2">STAS domain-containing protein</fullName>
    </submittedName>
</protein>
<dbReference type="SUPFAM" id="SSF52091">
    <property type="entry name" value="SpoIIaa-like"/>
    <property type="match status" value="1"/>
</dbReference>
<keyword evidence="3" id="KW-1185">Reference proteome</keyword>
<gene>
    <name evidence="2" type="ORF">GCM10022277_37180</name>
</gene>
<dbReference type="PANTHER" id="PTHR33495:SF2">
    <property type="entry name" value="ANTI-SIGMA FACTOR ANTAGONIST TM_1081-RELATED"/>
    <property type="match status" value="1"/>
</dbReference>
<dbReference type="PANTHER" id="PTHR33495">
    <property type="entry name" value="ANTI-SIGMA FACTOR ANTAGONIST TM_1081-RELATED-RELATED"/>
    <property type="match status" value="1"/>
</dbReference>
<dbReference type="InterPro" id="IPR036513">
    <property type="entry name" value="STAS_dom_sf"/>
</dbReference>
<dbReference type="PROSITE" id="PS50801">
    <property type="entry name" value="STAS"/>
    <property type="match status" value="1"/>
</dbReference>
<feature type="domain" description="STAS" evidence="1">
    <location>
        <begin position="4"/>
        <end position="118"/>
    </location>
</feature>